<dbReference type="GO" id="GO:0004553">
    <property type="term" value="F:hydrolase activity, hydrolyzing O-glycosyl compounds"/>
    <property type="evidence" value="ECO:0007669"/>
    <property type="project" value="TreeGrafter"/>
</dbReference>
<gene>
    <name evidence="4" type="ORF">DM484_18715</name>
</gene>
<dbReference type="Pfam" id="PF25839">
    <property type="entry name" value="Apionate_lact_C"/>
    <property type="match status" value="1"/>
</dbReference>
<dbReference type="InterPro" id="IPR055235">
    <property type="entry name" value="ASD1_cat"/>
</dbReference>
<keyword evidence="4" id="KW-0378">Hydrolase</keyword>
<evidence type="ECO:0000259" key="3">
    <source>
        <dbReference type="Pfam" id="PF25839"/>
    </source>
</evidence>
<evidence type="ECO:0000256" key="1">
    <source>
        <dbReference type="SAM" id="SignalP"/>
    </source>
</evidence>
<dbReference type="SUPFAM" id="SSF51445">
    <property type="entry name" value="(Trans)glycosidases"/>
    <property type="match status" value="1"/>
</dbReference>
<feature type="domain" description="D-apionate lactonase C-terminal" evidence="3">
    <location>
        <begin position="417"/>
        <end position="485"/>
    </location>
</feature>
<comment type="caution">
    <text evidence="4">The sequence shown here is derived from an EMBL/GenBank/DDBJ whole genome shotgun (WGS) entry which is preliminary data.</text>
</comment>
<feature type="signal peptide" evidence="1">
    <location>
        <begin position="1"/>
        <end position="21"/>
    </location>
</feature>
<evidence type="ECO:0000259" key="2">
    <source>
        <dbReference type="Pfam" id="PF22848"/>
    </source>
</evidence>
<dbReference type="InterPro" id="IPR058789">
    <property type="entry name" value="ApnL_C"/>
</dbReference>
<feature type="domain" description="Alpha-L-arabinofuranosidase 1 catalytic" evidence="2">
    <location>
        <begin position="190"/>
        <end position="281"/>
    </location>
</feature>
<feature type="chain" id="PRO_5015839049" evidence="1">
    <location>
        <begin position="22"/>
        <end position="488"/>
    </location>
</feature>
<evidence type="ECO:0000313" key="4">
    <source>
        <dbReference type="EMBL" id="PZN75539.1"/>
    </source>
</evidence>
<name>A0A2W4QZU3_9GAMM</name>
<dbReference type="Proteomes" id="UP000249396">
    <property type="component" value="Unassembled WGS sequence"/>
</dbReference>
<dbReference type="Pfam" id="PF22848">
    <property type="entry name" value="ASD1_dom"/>
    <property type="match status" value="1"/>
</dbReference>
<organism evidence="4 5">
    <name type="scientific">Candidatus Methylumidiphilus alinenensis</name>
    <dbReference type="NCBI Taxonomy" id="2202197"/>
    <lineage>
        <taxon>Bacteria</taxon>
        <taxon>Pseudomonadati</taxon>
        <taxon>Pseudomonadota</taxon>
        <taxon>Gammaproteobacteria</taxon>
        <taxon>Methylococcales</taxon>
        <taxon>Candidatus Methylumidiphilus</taxon>
    </lineage>
</organism>
<dbReference type="EMBL" id="QJPH01000383">
    <property type="protein sequence ID" value="PZN75539.1"/>
    <property type="molecule type" value="Genomic_DNA"/>
</dbReference>
<dbReference type="Gene3D" id="3.20.20.80">
    <property type="entry name" value="Glycosidases"/>
    <property type="match status" value="1"/>
</dbReference>
<evidence type="ECO:0000313" key="5">
    <source>
        <dbReference type="Proteomes" id="UP000249396"/>
    </source>
</evidence>
<dbReference type="AlphaFoldDB" id="A0A2W4QZU3"/>
<keyword evidence="1" id="KW-0732">Signal</keyword>
<dbReference type="PANTHER" id="PTHR12631:SF10">
    <property type="entry name" value="BETA-XYLOSIDASE-LIKE PROTEIN-RELATED"/>
    <property type="match status" value="1"/>
</dbReference>
<accession>A0A2W4QZU3</accession>
<proteinExistence type="predicted"/>
<dbReference type="InterPro" id="IPR017853">
    <property type="entry name" value="GH"/>
</dbReference>
<sequence>MKSRRLILLFPLTIFASTAAAEEISIRWGKVKQITQTTATLQVVVNPLLRRVSSIHDRVYSELQRLGADYVRYVPWLPYPRLAVAELKPPSKHRTYWDFSLIDPMTLDFMNATKGHPVILNFSTIPAWMFKTPKPVSYPGKPDEPNWTYTQGTELRDPSGKELGDYFARLVGWYVHGGFTDELGKWHKSGHHYKIDYWEVLNEPDVEHNTTPEQYTARYDAITTAIRQVAPKIKFVGIAMAQPANDPQMFEYFLNPGNHKPGIPLDMISYHFYAVPTADQSIDTYQFTFFEQADRFIATARYVESIRRRLSPLTQTTVNEVGSILPDDSNGNATIPDSYWNLSGACFAYVFGHLTELGVNIVGESQLLGYPTQFPSVSMVDWGTGLPNARFRVLELLKDNFGPGDKIVTTLSGSPYVYALGTIKPKGKHMLLLLVNKRDRDIEVTLPGRAKEVEYVDQATKGDTPGRQPLDGDKFTLHGFAVAVVTME</sequence>
<dbReference type="InterPro" id="IPR051923">
    <property type="entry name" value="Glycosyl_Hydrolase_39"/>
</dbReference>
<dbReference type="PANTHER" id="PTHR12631">
    <property type="entry name" value="ALPHA-L-IDURONIDASE"/>
    <property type="match status" value="1"/>
</dbReference>
<protein>
    <submittedName>
        <fullName evidence="4">Glycosyl hydrolase family 39</fullName>
    </submittedName>
</protein>
<reference evidence="4 5" key="1">
    <citation type="journal article" date="2018" name="Aquat. Microb. Ecol.">
        <title>Gammaproteobacterial methanotrophs dominate.</title>
        <authorList>
            <person name="Rissanen A.J."/>
            <person name="Saarenheimo J."/>
            <person name="Tiirola M."/>
            <person name="Peura S."/>
            <person name="Aalto S.L."/>
            <person name="Karvinen A."/>
            <person name="Nykanen H."/>
        </authorList>
    </citation>
    <scope>NUCLEOTIDE SEQUENCE [LARGE SCALE GENOMIC DNA]</scope>
    <source>
        <strain evidence="4">AMbin10</strain>
    </source>
</reference>